<dbReference type="RefSeq" id="WP_274232315.1">
    <property type="nucleotide sequence ID" value="NZ_BAABHQ010000008.1"/>
</dbReference>
<dbReference type="EMBL" id="BAABHQ010000008">
    <property type="protein sequence ID" value="GAA4878714.1"/>
    <property type="molecule type" value="Genomic_DNA"/>
</dbReference>
<evidence type="ECO:0000313" key="1">
    <source>
        <dbReference type="EMBL" id="GAA4878714.1"/>
    </source>
</evidence>
<sequence length="213" mass="22296">MIYTPGQIMPSAVRAGHRVLVGGRGEQGHGVFGKVAAVARLPFVLDPAARWSGADRGAVEVGTAAAPDVRVDATGRRARSAVDVRRPARAWVASSCALPLGDRDPLMRRAIALDRPGYRVGSGSWLTIGWVGPGRPLRISTELAARLEAVGPTRRIGVADLTSCSRPSRHRFASAAFPCPDGVTIPISDAALTQDALTSQGTSIGPSREYAIG</sequence>
<comment type="caution">
    <text evidence="1">The sequence shown here is derived from an EMBL/GenBank/DDBJ whole genome shotgun (WGS) entry which is preliminary data.</text>
</comment>
<accession>A0ABP9EM53</accession>
<protein>
    <submittedName>
        <fullName evidence="1">Uncharacterized protein</fullName>
    </submittedName>
</protein>
<proteinExistence type="predicted"/>
<name>A0ABP9EM53_9PSEU</name>
<keyword evidence="2" id="KW-1185">Reference proteome</keyword>
<gene>
    <name evidence="1" type="ORF">GCM10023203_31550</name>
</gene>
<organism evidence="1 2">
    <name type="scientific">Actinomycetospora straminea</name>
    <dbReference type="NCBI Taxonomy" id="663607"/>
    <lineage>
        <taxon>Bacteria</taxon>
        <taxon>Bacillati</taxon>
        <taxon>Actinomycetota</taxon>
        <taxon>Actinomycetes</taxon>
        <taxon>Pseudonocardiales</taxon>
        <taxon>Pseudonocardiaceae</taxon>
        <taxon>Actinomycetospora</taxon>
    </lineage>
</organism>
<reference evidence="2" key="1">
    <citation type="journal article" date="2019" name="Int. J. Syst. Evol. Microbiol.">
        <title>The Global Catalogue of Microorganisms (GCM) 10K type strain sequencing project: providing services to taxonomists for standard genome sequencing and annotation.</title>
        <authorList>
            <consortium name="The Broad Institute Genomics Platform"/>
            <consortium name="The Broad Institute Genome Sequencing Center for Infectious Disease"/>
            <person name="Wu L."/>
            <person name="Ma J."/>
        </authorList>
    </citation>
    <scope>NUCLEOTIDE SEQUENCE [LARGE SCALE GENOMIC DNA]</scope>
    <source>
        <strain evidence="2">JCM 17983</strain>
    </source>
</reference>
<evidence type="ECO:0000313" key="2">
    <source>
        <dbReference type="Proteomes" id="UP001500457"/>
    </source>
</evidence>
<dbReference type="Proteomes" id="UP001500457">
    <property type="component" value="Unassembled WGS sequence"/>
</dbReference>